<dbReference type="RefSeq" id="XP_018017633.1">
    <property type="nucleotide sequence ID" value="XM_018162144.2"/>
</dbReference>
<dbReference type="PROSITE" id="PS51257">
    <property type="entry name" value="PROKAR_LIPOPROTEIN"/>
    <property type="match status" value="1"/>
</dbReference>
<evidence type="ECO:0000313" key="2">
    <source>
        <dbReference type="Proteomes" id="UP000694843"/>
    </source>
</evidence>
<reference evidence="3" key="1">
    <citation type="submission" date="2025-08" db="UniProtKB">
        <authorList>
            <consortium name="RefSeq"/>
        </authorList>
    </citation>
    <scope>IDENTIFICATION</scope>
    <source>
        <tissue evidence="3">Whole organism</tissue>
    </source>
</reference>
<dbReference type="SUPFAM" id="SSF100910">
    <property type="entry name" value="Chemosensory protein Csp2"/>
    <property type="match status" value="1"/>
</dbReference>
<accession>A0A8B7NV60</accession>
<name>A0A8B7NV60_HYAAZ</name>
<evidence type="ECO:0000256" key="1">
    <source>
        <dbReference type="SAM" id="SignalP"/>
    </source>
</evidence>
<dbReference type="GeneID" id="108674213"/>
<feature type="chain" id="PRO_5034173935" evidence="1">
    <location>
        <begin position="23"/>
        <end position="127"/>
    </location>
</feature>
<protein>
    <submittedName>
        <fullName evidence="3">Uncharacterized protein LOC108674213</fullName>
    </submittedName>
</protein>
<feature type="signal peptide" evidence="1">
    <location>
        <begin position="1"/>
        <end position="22"/>
    </location>
</feature>
<organism evidence="2 3">
    <name type="scientific">Hyalella azteca</name>
    <name type="common">Amphipod</name>
    <dbReference type="NCBI Taxonomy" id="294128"/>
    <lineage>
        <taxon>Eukaryota</taxon>
        <taxon>Metazoa</taxon>
        <taxon>Ecdysozoa</taxon>
        <taxon>Arthropoda</taxon>
        <taxon>Crustacea</taxon>
        <taxon>Multicrustacea</taxon>
        <taxon>Malacostraca</taxon>
        <taxon>Eumalacostraca</taxon>
        <taxon>Peracarida</taxon>
        <taxon>Amphipoda</taxon>
        <taxon>Senticaudata</taxon>
        <taxon>Talitrida</taxon>
        <taxon>Talitroidea</taxon>
        <taxon>Hyalellidae</taxon>
        <taxon>Hyalella</taxon>
    </lineage>
</organism>
<evidence type="ECO:0000313" key="3">
    <source>
        <dbReference type="RefSeq" id="XP_018017633.1"/>
    </source>
</evidence>
<dbReference type="Proteomes" id="UP000694843">
    <property type="component" value="Unplaced"/>
</dbReference>
<dbReference type="InterPro" id="IPR036682">
    <property type="entry name" value="OS_D_A10/PebIII_sf"/>
</dbReference>
<keyword evidence="1" id="KW-0732">Signal</keyword>
<sequence>MRTFFMTPQALVLLVVLAGVSCQIRSFSDDVDLTTVTTQEVDAVLANKAAVLQLVECFLYETLCRSRGALSFVRQVKRLGPRGRCYRCSARQQGHLDIVTRHTIFAMQRYHPVEYSRILPYIRHILY</sequence>
<dbReference type="Gene3D" id="1.10.2080.10">
    <property type="entry name" value="Insect odorant-binding protein A10/Ejaculatory bulb-specific protein 3"/>
    <property type="match status" value="1"/>
</dbReference>
<keyword evidence="2" id="KW-1185">Reference proteome</keyword>
<dbReference type="KEGG" id="hazt:108674213"/>
<dbReference type="AlphaFoldDB" id="A0A8B7NV60"/>
<proteinExistence type="predicted"/>
<gene>
    <name evidence="3" type="primary">LOC108674213</name>
</gene>